<dbReference type="AlphaFoldDB" id="A0A841MI99"/>
<evidence type="ECO:0008006" key="3">
    <source>
        <dbReference type="Google" id="ProtNLM"/>
    </source>
</evidence>
<dbReference type="Proteomes" id="UP000588604">
    <property type="component" value="Unassembled WGS sequence"/>
</dbReference>
<evidence type="ECO:0000313" key="1">
    <source>
        <dbReference type="EMBL" id="MBB6325167.1"/>
    </source>
</evidence>
<protein>
    <recommendedName>
        <fullName evidence="3">6-bladed beta-propeller</fullName>
    </recommendedName>
</protein>
<name>A0A841MI99_9BACT</name>
<keyword evidence="2" id="KW-1185">Reference proteome</keyword>
<evidence type="ECO:0000313" key="2">
    <source>
        <dbReference type="Proteomes" id="UP000588604"/>
    </source>
</evidence>
<dbReference type="PROSITE" id="PS51257">
    <property type="entry name" value="PROKAR_LIPOPROTEIN"/>
    <property type="match status" value="1"/>
</dbReference>
<gene>
    <name evidence="1" type="ORF">FHS59_000782</name>
</gene>
<dbReference type="Pfam" id="PF17170">
    <property type="entry name" value="DUF5128"/>
    <property type="match status" value="1"/>
</dbReference>
<sequence>MFHFKNTFYALSLSAFLAFGCQNSESNIQEIPTFEITGKSVNDFDKVVESVEFIPLLNNSDSPANLNCSIWNLFITNEYIVYATICNPTAKIHLFDLKGNYLKTFDRAGEGPTEYQNIQGINFTEDTLSLSVGAGLIKHYSFPDFDFIGSETILEELAFLPTFQEIIPNKWLVSPMFDGKTDEEGKYKVFKIVDLENDQFIDIPLKASPLAAEISEGEIAKLGQSYLLNFAFSDTLTILEKTATKPFGVLDFGERGISKQELNRNPEDFEKTVVQQPYAFNMGKIWYTDSIARIKTFALIKNQDMDLSDMRTFPIHEVFLNFSNQKVTAFPSFAGWSNGKGFAKDGYFYDVLRTEDWIHALETGAFGKYGDQLKDQLSKTIGFEDPIVIKYKLKF</sequence>
<reference evidence="1 2" key="1">
    <citation type="submission" date="2020-08" db="EMBL/GenBank/DDBJ databases">
        <title>Genomic Encyclopedia of Type Strains, Phase IV (KMG-IV): sequencing the most valuable type-strain genomes for metagenomic binning, comparative biology and taxonomic classification.</title>
        <authorList>
            <person name="Goeker M."/>
        </authorList>
    </citation>
    <scope>NUCLEOTIDE SEQUENCE [LARGE SCALE GENOMIC DNA]</scope>
    <source>
        <strain evidence="1 2">DSM 102044</strain>
    </source>
</reference>
<organism evidence="1 2">
    <name type="scientific">Algoriphagus iocasae</name>
    <dbReference type="NCBI Taxonomy" id="1836499"/>
    <lineage>
        <taxon>Bacteria</taxon>
        <taxon>Pseudomonadati</taxon>
        <taxon>Bacteroidota</taxon>
        <taxon>Cytophagia</taxon>
        <taxon>Cytophagales</taxon>
        <taxon>Cyclobacteriaceae</taxon>
        <taxon>Algoriphagus</taxon>
    </lineage>
</organism>
<proteinExistence type="predicted"/>
<comment type="caution">
    <text evidence="1">The sequence shown here is derived from an EMBL/GenBank/DDBJ whole genome shotgun (WGS) entry which is preliminary data.</text>
</comment>
<accession>A0A841MI99</accession>
<dbReference type="RefSeq" id="WP_184493235.1">
    <property type="nucleotide sequence ID" value="NZ_JACIJO010000001.1"/>
</dbReference>
<dbReference type="EMBL" id="JACIJO010000001">
    <property type="protein sequence ID" value="MBB6325167.1"/>
    <property type="molecule type" value="Genomic_DNA"/>
</dbReference>